<dbReference type="EMBL" id="CACVBM020001307">
    <property type="protein sequence ID" value="CAA7044826.1"/>
    <property type="molecule type" value="Genomic_DNA"/>
</dbReference>
<comment type="caution">
    <text evidence="5">The sequence shown here is derived from an EMBL/GenBank/DDBJ whole genome shotgun (WGS) entry which is preliminary data.</text>
</comment>
<dbReference type="Pfam" id="PF03107">
    <property type="entry name" value="C1_2"/>
    <property type="match status" value="3"/>
</dbReference>
<gene>
    <name evidence="5" type="ORF">MERR_LOCUS32061</name>
</gene>
<name>A0A6D2JV42_9BRAS</name>
<proteinExistence type="predicted"/>
<keyword evidence="3" id="KW-0862">Zinc</keyword>
<dbReference type="AlphaFoldDB" id="A0A6D2JV42"/>
<evidence type="ECO:0000256" key="2">
    <source>
        <dbReference type="ARBA" id="ARBA00022737"/>
    </source>
</evidence>
<evidence type="ECO:0000313" key="6">
    <source>
        <dbReference type="Proteomes" id="UP000467841"/>
    </source>
</evidence>
<keyword evidence="2" id="KW-0677">Repeat</keyword>
<accession>A0A6D2JV42</accession>
<organism evidence="5 6">
    <name type="scientific">Microthlaspi erraticum</name>
    <dbReference type="NCBI Taxonomy" id="1685480"/>
    <lineage>
        <taxon>Eukaryota</taxon>
        <taxon>Viridiplantae</taxon>
        <taxon>Streptophyta</taxon>
        <taxon>Embryophyta</taxon>
        <taxon>Tracheophyta</taxon>
        <taxon>Spermatophyta</taxon>
        <taxon>Magnoliopsida</taxon>
        <taxon>eudicotyledons</taxon>
        <taxon>Gunneridae</taxon>
        <taxon>Pentapetalae</taxon>
        <taxon>rosids</taxon>
        <taxon>malvids</taxon>
        <taxon>Brassicales</taxon>
        <taxon>Brassicaceae</taxon>
        <taxon>Coluteocarpeae</taxon>
        <taxon>Microthlaspi</taxon>
    </lineage>
</organism>
<dbReference type="PROSITE" id="PS50081">
    <property type="entry name" value="ZF_DAG_PE_2"/>
    <property type="match status" value="1"/>
</dbReference>
<feature type="domain" description="Phorbol-ester/DAG-type" evidence="4">
    <location>
        <begin position="578"/>
        <end position="633"/>
    </location>
</feature>
<dbReference type="InterPro" id="IPR002219">
    <property type="entry name" value="PKC_DAG/PE"/>
</dbReference>
<dbReference type="PANTHER" id="PTHR46288:SF27">
    <property type="entry name" value="CYSTEINE_HISTIDINE-RICH C1 DOMAIN FAMILY PROTEIN"/>
    <property type="match status" value="1"/>
</dbReference>
<protein>
    <recommendedName>
        <fullName evidence="4">Phorbol-ester/DAG-type domain-containing protein</fullName>
    </recommendedName>
</protein>
<dbReference type="InterPro" id="IPR004146">
    <property type="entry name" value="DC1"/>
</dbReference>
<keyword evidence="1" id="KW-0479">Metal-binding</keyword>
<evidence type="ECO:0000259" key="4">
    <source>
        <dbReference type="PROSITE" id="PS50081"/>
    </source>
</evidence>
<reference evidence="5" key="1">
    <citation type="submission" date="2020-01" db="EMBL/GenBank/DDBJ databases">
        <authorList>
            <person name="Mishra B."/>
        </authorList>
    </citation>
    <scope>NUCLEOTIDE SEQUENCE [LARGE SCALE GENOMIC DNA]</scope>
</reference>
<evidence type="ECO:0000313" key="5">
    <source>
        <dbReference type="EMBL" id="CAA7044826.1"/>
    </source>
</evidence>
<evidence type="ECO:0000256" key="1">
    <source>
        <dbReference type="ARBA" id="ARBA00022723"/>
    </source>
</evidence>
<dbReference type="SMART" id="SM00109">
    <property type="entry name" value="C1"/>
    <property type="match status" value="8"/>
</dbReference>
<keyword evidence="6" id="KW-1185">Reference proteome</keyword>
<dbReference type="Proteomes" id="UP000467841">
    <property type="component" value="Unassembled WGS sequence"/>
</dbReference>
<dbReference type="PANTHER" id="PTHR46288">
    <property type="entry name" value="PHORBOL-ESTER/DAG-TYPE DOMAIN-CONTAINING PROTEIN"/>
    <property type="match status" value="1"/>
</dbReference>
<dbReference type="SUPFAM" id="SSF57889">
    <property type="entry name" value="Cysteine-rich domain"/>
    <property type="match status" value="6"/>
</dbReference>
<dbReference type="InterPro" id="IPR046349">
    <property type="entry name" value="C1-like_sf"/>
</dbReference>
<dbReference type="GO" id="GO:0046872">
    <property type="term" value="F:metal ion binding"/>
    <property type="evidence" value="ECO:0007669"/>
    <property type="project" value="UniProtKB-KW"/>
</dbReference>
<sequence length="763" mass="87335">MAELHLHHLLHECALTSPETVANGICNVCYKDVPIEFACKPCNFDLCKVCSNLKERIWHHLHPEHALEFCLREYQADHKHPHVICSGCGNMSTSSFYWCKECEIYLDLGCAFLENTAVCWESKELLHDSHKHLLKRCRPGPDAIDYCLLCELPLSPSSICYGCVECYTFLHEHCLDLPLEIQHPGHPAHPLRRLDYIQAIDKYCHVCHFSFSGVPFGCLECDLYLHLRCADALLRGLVHKCHEHMLFFTTDHRYSFKNCQICMETVGDDKSHYCCIQCGVEFHIACLGLPQSVVKKSYHIHPLVRKMFQPDDDSLEYCGVCEIVLHTTQVAYVCEECDYAAHTECILRQEVPSPLYLKDLYSCNKVNTKSKNQQDCEASELEDKLVINDVRHLHVMRPVRMSVLDGNANCGLCARKIHDSPWKCESCSFQIHHSCAEFGRPSIHPFHNHPLTLLPYFFSWSKRMDCYTCSGRIDYGFYLFCRICNFVIHLECAIEGRKLFGTLHMGQKVIGTWLGHCIQDKKSLFQVIISRSYPISCAICEEKLWGKALSCIECGDVYHHLCTEVGTETLFCHPLHPDHGLEISCTSGSNCVACKLSITKYGYHCAICDISFHLKCIKAVNATGRIGSHKHICYNFWINESQLTQTCNVCARACDSSFFGCIDCNFKSHVKCLGFPPSVKSPRHQHAVVYKSLSRFDEKSCSLCGLSCKDSIYACNHCQDLFHMRCILSMENREAATEEEQLKEIYLMYFERDLFNLLKNSKS</sequence>
<evidence type="ECO:0000256" key="3">
    <source>
        <dbReference type="ARBA" id="ARBA00022833"/>
    </source>
</evidence>
<dbReference type="OrthoDB" id="1884766at2759"/>